<feature type="compositionally biased region" description="Gly residues" evidence="7">
    <location>
        <begin position="21"/>
        <end position="43"/>
    </location>
</feature>
<keyword evidence="2" id="KW-0813">Transport</keyword>
<evidence type="ECO:0000256" key="1">
    <source>
        <dbReference type="ARBA" id="ARBA00004123"/>
    </source>
</evidence>
<evidence type="ECO:0000313" key="9">
    <source>
        <dbReference type="Ensembl" id="ENSSHAP00000041942.1"/>
    </source>
</evidence>
<dbReference type="SMART" id="SM00360">
    <property type="entry name" value="RRM"/>
    <property type="match status" value="1"/>
</dbReference>
<dbReference type="InterPro" id="IPR035979">
    <property type="entry name" value="RBD_domain_sf"/>
</dbReference>
<dbReference type="SMART" id="SM01218">
    <property type="entry name" value="FoP_duplication"/>
    <property type="match status" value="1"/>
</dbReference>
<dbReference type="PANTHER" id="PTHR19965">
    <property type="entry name" value="RNA AND EXPORT FACTOR BINDING PROTEIN"/>
    <property type="match status" value="1"/>
</dbReference>
<reference evidence="9 10" key="1">
    <citation type="journal article" date="2011" name="Proc. Natl. Acad. Sci. U.S.A.">
        <title>Genetic diversity and population structure of the endangered marsupial Sarcophilus harrisii (Tasmanian devil).</title>
        <authorList>
            <person name="Miller W."/>
            <person name="Hayes V.M."/>
            <person name="Ratan A."/>
            <person name="Petersen D.C."/>
            <person name="Wittekindt N.E."/>
            <person name="Miller J."/>
            <person name="Walenz B."/>
            <person name="Knight J."/>
            <person name="Qi J."/>
            <person name="Zhao F."/>
            <person name="Wang Q."/>
            <person name="Bedoya-Reina O.C."/>
            <person name="Katiyar N."/>
            <person name="Tomsho L.P."/>
            <person name="Kasson L.M."/>
            <person name="Hardie R.A."/>
            <person name="Woodbridge P."/>
            <person name="Tindall E.A."/>
            <person name="Bertelsen M.F."/>
            <person name="Dixon D."/>
            <person name="Pyecroft S."/>
            <person name="Helgen K.M."/>
            <person name="Lesk A.M."/>
            <person name="Pringle T.H."/>
            <person name="Patterson N."/>
            <person name="Zhang Y."/>
            <person name="Kreiss A."/>
            <person name="Woods G.M."/>
            <person name="Jones M.E."/>
            <person name="Schuster S.C."/>
        </authorList>
    </citation>
    <scope>NUCLEOTIDE SEQUENCE [LARGE SCALE GENOMIC DNA]</scope>
</reference>
<keyword evidence="3" id="KW-0509">mRNA transport</keyword>
<protein>
    <recommendedName>
        <fullName evidence="8">RRM domain-containing protein</fullName>
    </recommendedName>
</protein>
<keyword evidence="10" id="KW-1185">Reference proteome</keyword>
<keyword evidence="4 6" id="KW-0694">RNA-binding</keyword>
<dbReference type="GeneTree" id="ENSGT00390000018868"/>
<evidence type="ECO:0000256" key="6">
    <source>
        <dbReference type="PROSITE-ProRule" id="PRU00176"/>
    </source>
</evidence>
<dbReference type="PANTHER" id="PTHR19965:SF82">
    <property type="entry name" value="THO COMPLEX SUBUNIT 4"/>
    <property type="match status" value="1"/>
</dbReference>
<dbReference type="Proteomes" id="UP000007648">
    <property type="component" value="Unassembled WGS sequence"/>
</dbReference>
<evidence type="ECO:0000313" key="10">
    <source>
        <dbReference type="Proteomes" id="UP000007648"/>
    </source>
</evidence>
<dbReference type="InterPro" id="IPR000504">
    <property type="entry name" value="RRM_dom"/>
</dbReference>
<evidence type="ECO:0000259" key="8">
    <source>
        <dbReference type="PROSITE" id="PS50102"/>
    </source>
</evidence>
<evidence type="ECO:0000256" key="5">
    <source>
        <dbReference type="ARBA" id="ARBA00023242"/>
    </source>
</evidence>
<accession>A0A7N4PSU5</accession>
<feature type="compositionally biased region" description="Gly residues" evidence="7">
    <location>
        <begin position="207"/>
        <end position="227"/>
    </location>
</feature>
<dbReference type="Gene3D" id="3.30.70.330">
    <property type="match status" value="1"/>
</dbReference>
<feature type="region of interest" description="Disordered" evidence="7">
    <location>
        <begin position="17"/>
        <end position="100"/>
    </location>
</feature>
<reference evidence="9" key="3">
    <citation type="submission" date="2025-09" db="UniProtKB">
        <authorList>
            <consortium name="Ensembl"/>
        </authorList>
    </citation>
    <scope>IDENTIFICATION</scope>
</reference>
<dbReference type="InterPro" id="IPR051229">
    <property type="entry name" value="ALYREF_mRNA_export"/>
</dbReference>
<dbReference type="GO" id="GO:0003729">
    <property type="term" value="F:mRNA binding"/>
    <property type="evidence" value="ECO:0007669"/>
    <property type="project" value="TreeGrafter"/>
</dbReference>
<dbReference type="Pfam" id="PF00076">
    <property type="entry name" value="RRM_1"/>
    <property type="match status" value="1"/>
</dbReference>
<dbReference type="SUPFAM" id="SSF54928">
    <property type="entry name" value="RNA-binding domain, RBD"/>
    <property type="match status" value="1"/>
</dbReference>
<dbReference type="FunFam" id="3.30.70.330:FF:000273">
    <property type="entry name" value="THO complex subunit 4"/>
    <property type="match status" value="1"/>
</dbReference>
<feature type="region of interest" description="Disordered" evidence="7">
    <location>
        <begin position="192"/>
        <end position="242"/>
    </location>
</feature>
<feature type="domain" description="RRM" evidence="8">
    <location>
        <begin position="114"/>
        <end position="191"/>
    </location>
</feature>
<evidence type="ECO:0000256" key="3">
    <source>
        <dbReference type="ARBA" id="ARBA00022816"/>
    </source>
</evidence>
<keyword evidence="5" id="KW-0539">Nucleus</keyword>
<dbReference type="GO" id="GO:0006406">
    <property type="term" value="P:mRNA export from nucleus"/>
    <property type="evidence" value="ECO:0007669"/>
    <property type="project" value="TreeGrafter"/>
</dbReference>
<reference evidence="9" key="2">
    <citation type="submission" date="2025-08" db="UniProtKB">
        <authorList>
            <consortium name="Ensembl"/>
        </authorList>
    </citation>
    <scope>IDENTIFICATION</scope>
</reference>
<evidence type="ECO:0000256" key="7">
    <source>
        <dbReference type="SAM" id="MobiDB-lite"/>
    </source>
</evidence>
<feature type="compositionally biased region" description="Basic and acidic residues" evidence="7">
    <location>
        <begin position="79"/>
        <end position="90"/>
    </location>
</feature>
<dbReference type="InParanoid" id="A0A7N4PSU5"/>
<dbReference type="PROSITE" id="PS50102">
    <property type="entry name" value="RRM"/>
    <property type="match status" value="1"/>
</dbReference>
<sequence>MANKLDMSLDDIIKLNASQRGGCGGDRGPGRAGAQGGPEGGGAQVAARGNRGGGPIRNRRAMAPGGGRSRPAPYSRPKRLPDERQPDVFHSDLGGQPDVFHGDLGGRPVLETGAKLLISNLDCGVSGADIQELFAACGTLKKADLHYDRSGRSLGTADVHFERKADALKAMKRYHGVTLDDRPMNVQLVLSQTRAQRRPAQSAKRGGMTGSRGSGGGTRRGGPGGPRGPERGTGRNSKQQLSVEELDAQLDAYNAMIELDLN</sequence>
<organism evidence="9 10">
    <name type="scientific">Sarcophilus harrisii</name>
    <name type="common">Tasmanian devil</name>
    <name type="synonym">Sarcophilus laniarius</name>
    <dbReference type="NCBI Taxonomy" id="9305"/>
    <lineage>
        <taxon>Eukaryota</taxon>
        <taxon>Metazoa</taxon>
        <taxon>Chordata</taxon>
        <taxon>Craniata</taxon>
        <taxon>Vertebrata</taxon>
        <taxon>Euteleostomi</taxon>
        <taxon>Mammalia</taxon>
        <taxon>Metatheria</taxon>
        <taxon>Dasyuromorphia</taxon>
        <taxon>Dasyuridae</taxon>
        <taxon>Sarcophilus</taxon>
    </lineage>
</organism>
<dbReference type="Ensembl" id="ENSSHAT00000037601.1">
    <property type="protein sequence ID" value="ENSSHAP00000041942.1"/>
    <property type="gene ID" value="ENSSHAG00000032269.1"/>
</dbReference>
<dbReference type="InterPro" id="IPR025715">
    <property type="entry name" value="FoP_C"/>
</dbReference>
<evidence type="ECO:0000256" key="4">
    <source>
        <dbReference type="ARBA" id="ARBA00022884"/>
    </source>
</evidence>
<dbReference type="GO" id="GO:0005634">
    <property type="term" value="C:nucleus"/>
    <property type="evidence" value="ECO:0007669"/>
    <property type="project" value="UniProtKB-SubCell"/>
</dbReference>
<dbReference type="AlphaFoldDB" id="A0A7N4PSU5"/>
<dbReference type="Pfam" id="PF13865">
    <property type="entry name" value="FoP_duplication"/>
    <property type="match status" value="1"/>
</dbReference>
<dbReference type="CDD" id="cd12680">
    <property type="entry name" value="RRM_THOC4"/>
    <property type="match status" value="1"/>
</dbReference>
<dbReference type="InterPro" id="IPR012677">
    <property type="entry name" value="Nucleotide-bd_a/b_plait_sf"/>
</dbReference>
<name>A0A7N4PSU5_SARHA</name>
<evidence type="ECO:0000256" key="2">
    <source>
        <dbReference type="ARBA" id="ARBA00022448"/>
    </source>
</evidence>
<proteinExistence type="predicted"/>
<comment type="subcellular location">
    <subcellularLocation>
        <location evidence="1">Nucleus</location>
    </subcellularLocation>
</comment>